<dbReference type="GO" id="GO:0016787">
    <property type="term" value="F:hydrolase activity"/>
    <property type="evidence" value="ECO:0007669"/>
    <property type="project" value="UniProtKB-KW"/>
</dbReference>
<sequence length="261" mass="28277">MQDADTAYANAAFIPGAEAYPSRWRAAAADFRASLGPRAETGLRYGPAERQIMDLFLPDEKPRGLMVFVHGGYWLAFGPEDWSHLAGGALARGWACAMPAYTLAPAARITEMAQQIAQALRSLAARLPDLQITVTGHSAGGHLAARMGNTDQPVPPIRRVVPISPLSELAPLMQTAMNDQLRLDPAECAAESPARLTLRPGTEAHVWVGGQERPTFLWQARTLSEAWACPWTVAQGRHHFDVIDDLADPNSELVAVVCPQI</sequence>
<dbReference type="CDD" id="cd00741">
    <property type="entry name" value="Lipase"/>
    <property type="match status" value="1"/>
</dbReference>
<dbReference type="InterPro" id="IPR029058">
    <property type="entry name" value="AB_hydrolase_fold"/>
</dbReference>
<evidence type="ECO:0000313" key="3">
    <source>
        <dbReference type="EMBL" id="GGO31002.1"/>
    </source>
</evidence>
<proteinExistence type="predicted"/>
<dbReference type="InterPro" id="IPR050300">
    <property type="entry name" value="GDXG_lipolytic_enzyme"/>
</dbReference>
<dbReference type="AlphaFoldDB" id="A0A917YKX2"/>
<dbReference type="EMBL" id="BMLP01000002">
    <property type="protein sequence ID" value="GGO31002.1"/>
    <property type="molecule type" value="Genomic_DNA"/>
</dbReference>
<keyword evidence="1" id="KW-0378">Hydrolase</keyword>
<gene>
    <name evidence="3" type="ORF">GCM10010991_16400</name>
</gene>
<dbReference type="Gene3D" id="3.40.50.1820">
    <property type="entry name" value="alpha/beta hydrolase"/>
    <property type="match status" value="1"/>
</dbReference>
<dbReference type="Pfam" id="PF07859">
    <property type="entry name" value="Abhydrolase_3"/>
    <property type="match status" value="1"/>
</dbReference>
<name>A0A917YKX2_9RHOB</name>
<dbReference type="RefSeq" id="WP_146286545.1">
    <property type="nucleotide sequence ID" value="NZ_BMLP01000002.1"/>
</dbReference>
<protein>
    <submittedName>
        <fullName evidence="3">Esterase</fullName>
    </submittedName>
</protein>
<dbReference type="Proteomes" id="UP000598196">
    <property type="component" value="Unassembled WGS sequence"/>
</dbReference>
<feature type="domain" description="Alpha/beta hydrolase fold-3" evidence="2">
    <location>
        <begin position="66"/>
        <end position="176"/>
    </location>
</feature>
<evidence type="ECO:0000313" key="4">
    <source>
        <dbReference type="Proteomes" id="UP000598196"/>
    </source>
</evidence>
<reference evidence="3 4" key="1">
    <citation type="journal article" date="2014" name="Int. J. Syst. Evol. Microbiol.">
        <title>Complete genome sequence of Corynebacterium casei LMG S-19264T (=DSM 44701T), isolated from a smear-ripened cheese.</title>
        <authorList>
            <consortium name="US DOE Joint Genome Institute (JGI-PGF)"/>
            <person name="Walter F."/>
            <person name="Albersmeier A."/>
            <person name="Kalinowski J."/>
            <person name="Ruckert C."/>
        </authorList>
    </citation>
    <scope>NUCLEOTIDE SEQUENCE [LARGE SCALE GENOMIC DNA]</scope>
    <source>
        <strain evidence="3 4">CGMCC 1.7029</strain>
    </source>
</reference>
<accession>A0A917YKX2</accession>
<dbReference type="SUPFAM" id="SSF53474">
    <property type="entry name" value="alpha/beta-Hydrolases"/>
    <property type="match status" value="1"/>
</dbReference>
<organism evidence="3 4">
    <name type="scientific">Gemmobacter aquaticus</name>
    <dbReference type="NCBI Taxonomy" id="490185"/>
    <lineage>
        <taxon>Bacteria</taxon>
        <taxon>Pseudomonadati</taxon>
        <taxon>Pseudomonadota</taxon>
        <taxon>Alphaproteobacteria</taxon>
        <taxon>Rhodobacterales</taxon>
        <taxon>Paracoccaceae</taxon>
        <taxon>Gemmobacter</taxon>
    </lineage>
</organism>
<dbReference type="OrthoDB" id="9771666at2"/>
<dbReference type="InterPro" id="IPR013094">
    <property type="entry name" value="AB_hydrolase_3"/>
</dbReference>
<keyword evidence="4" id="KW-1185">Reference proteome</keyword>
<dbReference type="PANTHER" id="PTHR48081">
    <property type="entry name" value="AB HYDROLASE SUPERFAMILY PROTEIN C4A8.06C"/>
    <property type="match status" value="1"/>
</dbReference>
<evidence type="ECO:0000256" key="1">
    <source>
        <dbReference type="ARBA" id="ARBA00022801"/>
    </source>
</evidence>
<dbReference type="PANTHER" id="PTHR48081:SF33">
    <property type="entry name" value="KYNURENINE FORMAMIDASE"/>
    <property type="match status" value="1"/>
</dbReference>
<comment type="caution">
    <text evidence="3">The sequence shown here is derived from an EMBL/GenBank/DDBJ whole genome shotgun (WGS) entry which is preliminary data.</text>
</comment>
<evidence type="ECO:0000259" key="2">
    <source>
        <dbReference type="Pfam" id="PF07859"/>
    </source>
</evidence>